<dbReference type="CDD" id="cd08824">
    <property type="entry name" value="LOTUS"/>
    <property type="match status" value="4"/>
</dbReference>
<feature type="compositionally biased region" description="Basic residues" evidence="1">
    <location>
        <begin position="228"/>
        <end position="237"/>
    </location>
</feature>
<dbReference type="Pfam" id="PF01936">
    <property type="entry name" value="NYN"/>
    <property type="match status" value="1"/>
</dbReference>
<reference evidence="3" key="1">
    <citation type="submission" date="2022-04" db="EMBL/GenBank/DDBJ databases">
        <title>A functionally conserved STORR gene fusion in Papaver species that diverged 16.8 million years ago.</title>
        <authorList>
            <person name="Catania T."/>
        </authorList>
    </citation>
    <scope>NUCLEOTIDE SEQUENCE</scope>
    <source>
        <strain evidence="3">S-188037</strain>
    </source>
</reference>
<feature type="domain" description="HTH OST-type" evidence="2">
    <location>
        <begin position="260"/>
        <end position="335"/>
    </location>
</feature>
<dbReference type="InterPro" id="IPR041966">
    <property type="entry name" value="LOTUS-like"/>
</dbReference>
<evidence type="ECO:0000256" key="1">
    <source>
        <dbReference type="SAM" id="MobiDB-lite"/>
    </source>
</evidence>
<evidence type="ECO:0000259" key="2">
    <source>
        <dbReference type="PROSITE" id="PS51644"/>
    </source>
</evidence>
<dbReference type="GO" id="GO:0010468">
    <property type="term" value="P:regulation of gene expression"/>
    <property type="evidence" value="ECO:0007669"/>
    <property type="project" value="InterPro"/>
</dbReference>
<feature type="domain" description="HTH OST-type" evidence="2">
    <location>
        <begin position="413"/>
        <end position="485"/>
    </location>
</feature>
<feature type="region of interest" description="Disordered" evidence="1">
    <location>
        <begin position="214"/>
        <end position="258"/>
    </location>
</feature>
<dbReference type="CDD" id="cd10910">
    <property type="entry name" value="PIN_limkain_b1_N_like"/>
    <property type="match status" value="1"/>
</dbReference>
<dbReference type="AlphaFoldDB" id="A0AAD4XFL3"/>
<proteinExistence type="predicted"/>
<organism evidence="3 4">
    <name type="scientific">Papaver atlanticum</name>
    <dbReference type="NCBI Taxonomy" id="357466"/>
    <lineage>
        <taxon>Eukaryota</taxon>
        <taxon>Viridiplantae</taxon>
        <taxon>Streptophyta</taxon>
        <taxon>Embryophyta</taxon>
        <taxon>Tracheophyta</taxon>
        <taxon>Spermatophyta</taxon>
        <taxon>Magnoliopsida</taxon>
        <taxon>Ranunculales</taxon>
        <taxon>Papaveraceae</taxon>
        <taxon>Papaveroideae</taxon>
        <taxon>Papaver</taxon>
    </lineage>
</organism>
<keyword evidence="4" id="KW-1185">Reference proteome</keyword>
<evidence type="ECO:0000313" key="4">
    <source>
        <dbReference type="Proteomes" id="UP001202328"/>
    </source>
</evidence>
<feature type="domain" description="HTH OST-type" evidence="2">
    <location>
        <begin position="555"/>
        <end position="629"/>
    </location>
</feature>
<dbReference type="InterPro" id="IPR021139">
    <property type="entry name" value="NYN"/>
</dbReference>
<dbReference type="Pfam" id="PF12872">
    <property type="entry name" value="OST-HTH"/>
    <property type="match status" value="4"/>
</dbReference>
<comment type="caution">
    <text evidence="3">The sequence shown here is derived from an EMBL/GenBank/DDBJ whole genome shotgun (WGS) entry which is preliminary data.</text>
</comment>
<sequence length="770" mass="85752">MGLSSPTYMNQQSIKGPVAILWDIENCSVPSDVCPEDVAGNIRTALRVHPIIQDAAITLFSAYGDFSAFPKRLREGCQRTGVKLIDVPNGKKDAADKAILVDMFLFALDNPPPSTILLITGDVDFSPALHILGQRGYTVILVIPAAKGVSSALTKAGRFVWDWPSVARGDRFVLPKTQILRGLSQVAGYVRGFQINENPDTQNDEETIMDRGIATRNEDASQTNINKRNSHNRHSRSRSPPSGLNDVPGMPANEEDHPGDINGLKGQLVKLLELSGGCLPLVHVPAEYSKSFGRDLPFSVAEYGLSKLVNLLNKMADIMTVEGEGDKKYVCLSNADDKHEKVENSNQLAVFPETDERGKGCEEKTVDTNGCTTKNEEEANSYSGNLQSGLNDVPTMPANEEEPTTWVQLQRRDINNLKGQLVKLLELSEGCLPLGRVPGDYHKIFGQQLCMAEYGVSKLVNLLKKMSDIMTVEGEGGKKYVYLRKVNDRHEKVENSSQSTVFPENGKSKGCEKETVDTSVCTTQNDEADSYSRNPQSGLSNVLAMPANKEEAPGDIISLKGQLMKLLELSGGCLTLFRITGEYNKIFGQQLCMAEYGENKLVNLLKKMTDTMMVEGEGQEKHVYLRNANDRHEKVDDSSQLAVFPKIDERSKGYPKETVDIKVCTIQGCSTNEFSDDNKRVMVGPNDSLKQFKQEILELLVSCSCKIHLDGLEEMYRQRYKKDLYHQSCSVNNLEELIDKLWDDVNFYEEQESKRKFLVPNFAKLRFQTF</sequence>
<dbReference type="EMBL" id="JAJJMB010010315">
    <property type="protein sequence ID" value="KAI3909788.1"/>
    <property type="molecule type" value="Genomic_DNA"/>
</dbReference>
<dbReference type="GO" id="GO:0004540">
    <property type="term" value="F:RNA nuclease activity"/>
    <property type="evidence" value="ECO:0007669"/>
    <property type="project" value="InterPro"/>
</dbReference>
<dbReference type="GO" id="GO:0005777">
    <property type="term" value="C:peroxisome"/>
    <property type="evidence" value="ECO:0007669"/>
    <property type="project" value="InterPro"/>
</dbReference>
<protein>
    <recommendedName>
        <fullName evidence="2">HTH OST-type domain-containing protein</fullName>
    </recommendedName>
</protein>
<gene>
    <name evidence="3" type="ORF">MKW98_014205</name>
</gene>
<dbReference type="InterPro" id="IPR025605">
    <property type="entry name" value="OST-HTH/LOTUS_dom"/>
</dbReference>
<dbReference type="PROSITE" id="PS51644">
    <property type="entry name" value="HTH_OST"/>
    <property type="match status" value="4"/>
</dbReference>
<dbReference type="Gene3D" id="3.40.50.1010">
    <property type="entry name" value="5'-nuclease"/>
    <property type="match status" value="1"/>
</dbReference>
<dbReference type="PANTHER" id="PTHR14379:SF82">
    <property type="entry name" value="OS08G0230500 PROTEIN"/>
    <property type="match status" value="1"/>
</dbReference>
<feature type="region of interest" description="Disordered" evidence="1">
    <location>
        <begin position="359"/>
        <end position="388"/>
    </location>
</feature>
<name>A0AAD4XFL3_9MAGN</name>
<dbReference type="Gene3D" id="3.30.420.610">
    <property type="entry name" value="LOTUS domain-like"/>
    <property type="match status" value="4"/>
</dbReference>
<accession>A0AAD4XFL3</accession>
<dbReference type="PANTHER" id="PTHR14379">
    <property type="entry name" value="LIMKAIN B LKAP"/>
    <property type="match status" value="1"/>
</dbReference>
<dbReference type="InterPro" id="IPR024768">
    <property type="entry name" value="Marf1"/>
</dbReference>
<feature type="domain" description="HTH OST-type" evidence="2">
    <location>
        <begin position="688"/>
        <end position="762"/>
    </location>
</feature>
<dbReference type="Proteomes" id="UP001202328">
    <property type="component" value="Unassembled WGS sequence"/>
</dbReference>
<evidence type="ECO:0000313" key="3">
    <source>
        <dbReference type="EMBL" id="KAI3909788.1"/>
    </source>
</evidence>